<comment type="caution">
    <text evidence="1">The sequence shown here is derived from an EMBL/GenBank/DDBJ whole genome shotgun (WGS) entry which is preliminary data.</text>
</comment>
<dbReference type="Proteomes" id="UP000029015">
    <property type="component" value="Unassembled WGS sequence"/>
</dbReference>
<protein>
    <submittedName>
        <fullName evidence="1">Sugar ABC transporter binding protein</fullName>
    </submittedName>
</protein>
<evidence type="ECO:0000313" key="2">
    <source>
        <dbReference type="Proteomes" id="UP000029015"/>
    </source>
</evidence>
<dbReference type="AlphaFoldDB" id="A0A086Z0E4"/>
<name>A0A086Z0E4_9BIFI</name>
<organism evidence="1 2">
    <name type="scientific">Bifidobacterium actinocoloniiforme DSM 22766</name>
    <dbReference type="NCBI Taxonomy" id="1437605"/>
    <lineage>
        <taxon>Bacteria</taxon>
        <taxon>Bacillati</taxon>
        <taxon>Actinomycetota</taxon>
        <taxon>Actinomycetes</taxon>
        <taxon>Bifidobacteriales</taxon>
        <taxon>Bifidobacteriaceae</taxon>
        <taxon>Bifidobacterium</taxon>
    </lineage>
</organism>
<gene>
    <name evidence="1" type="ORF">BACT_0695</name>
</gene>
<reference evidence="1 2" key="1">
    <citation type="submission" date="2014-03" db="EMBL/GenBank/DDBJ databases">
        <title>Genomics of Bifidobacteria.</title>
        <authorList>
            <person name="Ventura M."/>
            <person name="Milani C."/>
            <person name="Lugli G.A."/>
        </authorList>
    </citation>
    <scope>NUCLEOTIDE SEQUENCE [LARGE SCALE GENOMIC DNA]</scope>
    <source>
        <strain evidence="1 2">DSM 22766</strain>
    </source>
</reference>
<dbReference type="EMBL" id="JGYK01000001">
    <property type="protein sequence ID" value="KFI39994.1"/>
    <property type="molecule type" value="Genomic_DNA"/>
</dbReference>
<sequence>MGKDMKKLDGTHFGLYLNPAGTDNFIADLPFAFSAGTSLTDE</sequence>
<keyword evidence="2" id="KW-1185">Reference proteome</keyword>
<dbReference type="RefSeq" id="WP_269078544.1">
    <property type="nucleotide sequence ID" value="NZ_CP011786.1"/>
</dbReference>
<accession>A0A086Z0E4</accession>
<evidence type="ECO:0000313" key="1">
    <source>
        <dbReference type="EMBL" id="KFI39994.1"/>
    </source>
</evidence>
<proteinExistence type="predicted"/>